<evidence type="ECO:0000256" key="1">
    <source>
        <dbReference type="SAM" id="SignalP"/>
    </source>
</evidence>
<accession>A0ABQ3GXJ7</accession>
<dbReference type="EMBL" id="BMYO01000003">
    <property type="protein sequence ID" value="GHD60049.1"/>
    <property type="molecule type" value="Genomic_DNA"/>
</dbReference>
<organism evidence="2 3">
    <name type="scientific">Jeongeupia chitinilytica</name>
    <dbReference type="NCBI Taxonomy" id="1041641"/>
    <lineage>
        <taxon>Bacteria</taxon>
        <taxon>Pseudomonadati</taxon>
        <taxon>Pseudomonadota</taxon>
        <taxon>Betaproteobacteria</taxon>
        <taxon>Neisseriales</taxon>
        <taxon>Chitinibacteraceae</taxon>
        <taxon>Jeongeupia</taxon>
    </lineage>
</organism>
<feature type="chain" id="PRO_5046023603" evidence="1">
    <location>
        <begin position="20"/>
        <end position="129"/>
    </location>
</feature>
<reference evidence="3" key="1">
    <citation type="journal article" date="2019" name="Int. J. Syst. Evol. Microbiol.">
        <title>The Global Catalogue of Microorganisms (GCM) 10K type strain sequencing project: providing services to taxonomists for standard genome sequencing and annotation.</title>
        <authorList>
            <consortium name="The Broad Institute Genomics Platform"/>
            <consortium name="The Broad Institute Genome Sequencing Center for Infectious Disease"/>
            <person name="Wu L."/>
            <person name="Ma J."/>
        </authorList>
    </citation>
    <scope>NUCLEOTIDE SEQUENCE [LARGE SCALE GENOMIC DNA]</scope>
    <source>
        <strain evidence="3">KCTC 23701</strain>
    </source>
</reference>
<evidence type="ECO:0000313" key="2">
    <source>
        <dbReference type="EMBL" id="GHD60049.1"/>
    </source>
</evidence>
<evidence type="ECO:0000313" key="3">
    <source>
        <dbReference type="Proteomes" id="UP000604737"/>
    </source>
</evidence>
<dbReference type="RefSeq" id="WP_189459315.1">
    <property type="nucleotide sequence ID" value="NZ_BMYO01000003.1"/>
</dbReference>
<dbReference type="Proteomes" id="UP000604737">
    <property type="component" value="Unassembled WGS sequence"/>
</dbReference>
<name>A0ABQ3GXJ7_9NEIS</name>
<comment type="caution">
    <text evidence="2">The sequence shown here is derived from an EMBL/GenBank/DDBJ whole genome shotgun (WGS) entry which is preliminary data.</text>
</comment>
<protein>
    <submittedName>
        <fullName evidence="2">Uncharacterized protein</fullName>
    </submittedName>
</protein>
<keyword evidence="3" id="KW-1185">Reference proteome</keyword>
<sequence>MPLRHLASVLLALVLSACASIDATSTQYVGVAHPAPTDPASVQILREEPKKPFDRIGEVKIDASTDPAPGVTEVEDKLRTEAAKLGADAIVIVYDRIQPVGAYVSGPYWAATVQDIEGHRLIGIAIKYR</sequence>
<gene>
    <name evidence="2" type="ORF">GCM10007350_12400</name>
</gene>
<dbReference type="PROSITE" id="PS51257">
    <property type="entry name" value="PROKAR_LIPOPROTEIN"/>
    <property type="match status" value="1"/>
</dbReference>
<feature type="signal peptide" evidence="1">
    <location>
        <begin position="1"/>
        <end position="19"/>
    </location>
</feature>
<proteinExistence type="predicted"/>
<keyword evidence="1" id="KW-0732">Signal</keyword>